<dbReference type="InterPro" id="IPR008928">
    <property type="entry name" value="6-hairpin_glycosidase_sf"/>
</dbReference>
<dbReference type="InterPro" id="IPR006311">
    <property type="entry name" value="TAT_signal"/>
</dbReference>
<evidence type="ECO:0000313" key="2">
    <source>
        <dbReference type="Proteomes" id="UP000661077"/>
    </source>
</evidence>
<name>A0ABS1X0E2_9GAMM</name>
<keyword evidence="2" id="KW-1185">Reference proteome</keyword>
<comment type="caution">
    <text evidence="1">The sequence shown here is derived from an EMBL/GenBank/DDBJ whole genome shotgun (WGS) entry which is preliminary data.</text>
</comment>
<accession>A0ABS1X0E2</accession>
<protein>
    <submittedName>
        <fullName evidence="1">DUF4450 domain-containing protein</fullName>
    </submittedName>
</protein>
<dbReference type="SUPFAM" id="SSF48208">
    <property type="entry name" value="Six-hairpin glycosidases"/>
    <property type="match status" value="1"/>
</dbReference>
<organism evidence="1 2">
    <name type="scientific">Steroidobacter gossypii</name>
    <dbReference type="NCBI Taxonomy" id="2805490"/>
    <lineage>
        <taxon>Bacteria</taxon>
        <taxon>Pseudomonadati</taxon>
        <taxon>Pseudomonadota</taxon>
        <taxon>Gammaproteobacteria</taxon>
        <taxon>Steroidobacterales</taxon>
        <taxon>Steroidobacteraceae</taxon>
        <taxon>Steroidobacter</taxon>
    </lineage>
</organism>
<gene>
    <name evidence="1" type="ORF">JM946_18390</name>
</gene>
<dbReference type="RefSeq" id="WP_203168820.1">
    <property type="nucleotide sequence ID" value="NZ_JAEVLS010000004.1"/>
</dbReference>
<dbReference type="Pfam" id="PF14614">
    <property type="entry name" value="DUF4450"/>
    <property type="match status" value="1"/>
</dbReference>
<dbReference type="PROSITE" id="PS51318">
    <property type="entry name" value="TAT"/>
    <property type="match status" value="1"/>
</dbReference>
<evidence type="ECO:0000313" key="1">
    <source>
        <dbReference type="EMBL" id="MBM0106705.1"/>
    </source>
</evidence>
<reference evidence="1 2" key="1">
    <citation type="journal article" date="2021" name="Int. J. Syst. Evol. Microbiol.">
        <title>Steroidobacter gossypii sp. nov., isolated from soil of cotton cropping field.</title>
        <authorList>
            <person name="Huang R."/>
            <person name="Yang S."/>
            <person name="Zhen C."/>
            <person name="Liu W."/>
        </authorList>
    </citation>
    <scope>NUCLEOTIDE SEQUENCE [LARGE SCALE GENOMIC DNA]</scope>
    <source>
        <strain evidence="1 2">S1-65</strain>
    </source>
</reference>
<dbReference type="Proteomes" id="UP000661077">
    <property type="component" value="Unassembled WGS sequence"/>
</dbReference>
<proteinExistence type="predicted"/>
<dbReference type="Gene3D" id="1.50.10.10">
    <property type="match status" value="1"/>
</dbReference>
<dbReference type="InterPro" id="IPR012341">
    <property type="entry name" value="6hp_glycosidase-like_sf"/>
</dbReference>
<dbReference type="EMBL" id="JAEVLS010000004">
    <property type="protein sequence ID" value="MBM0106705.1"/>
    <property type="molecule type" value="Genomic_DNA"/>
</dbReference>
<sequence length="1107" mass="121263">MPLSRRSFLLSSAVLGVLGRRSLLAEALPTPSRGGEGGTLYTPTPEGISIRNGKRFGNRPLYGYHRPSVALAGDRPLVRLLSKPVPLGTFAVALLRDGRGAWLHDCAEIEASYLAGRQRWVVRDSRFADLIVTVEVMPLAEERSGFVTRISCDNARAEDQVLLFYGGLLNHSNGNLFAQADPGLHPSVQKSHDSHQGGSYVPHLNELEQSFAPEICVGNRVRVEGDAFGIARADDRARVRGVATRAAFRVADASMWNDPARLAVTSAAMLPVAVASVSAATPILFAAEQEVTQSTPGAAMLAPLTAADLPAAFAAAEARVQMLANRVRCRTPDPYLDASVPCVTTVLDAIFYKPKMVHGAMAWNMPYLGWRTFYGSTSLGWHDRMRVVADHYLPTQVLTGGGECVLDPERLLTLPIAKESRFWGAGHMPVDTKRYDMQAVFFDQLIHAWEATADPELERALLPALQRHLDWERDLFDPDNDGLYEAYLNTWASDSMWYYGSGVSHATSYVIRGHEAAARMAERQGDAAAAKAHRERAELSRKALERVLWLPERGHLAESIEPEPYRRVHEDATLYSVNIPVDCGVVSRDQGIQIIDYADWGLERVRQPAGGSLVYTSNFVPDVWSVRELDNADTLHTAIAAFKVGMVEDGWDLLRGIYLQSMYGSAVPGGLLCEPPGNTYSSTDFSDPSSLYARAIVEGVFGWRPDAPSDTVRIAPNLPEDWDHAEFATPDFTLSFRRDGGRERWAVTTARDWRIELLVPQRSSARVPEGATMEPGLGRPAVLYTGQGRSLAGEVPFEPDFAGRLSSFTWVVAGSEVMLMAEGGAITGWQDPQGVLSDARISNGRLRGRVVAKAGRHLVFADVTNGAARWRQLLRLEVAPATAPPPSLVPAPTNAWRTLSLEGKLDAALTAIYQQRYLEPRLPCSAQLGIDGWTAWTHSYWGVKPPVLGMGRFARGGRVVASNGVPFDLGPESRNIALTSTWSNYPTSRQLPIVARGRQLAVLLSGTTNQMQAQIENARLSVLYANGQRTQHPIHHPHDFWSVNGKYSYARDAFALPKRPPVTIDFDSHTRGTVMLIALDPNTDVTAIELETLSPEVSIGVMALSIA</sequence>
<dbReference type="InterPro" id="IPR028028">
    <property type="entry name" value="DUF4450"/>
</dbReference>